<gene>
    <name evidence="2" type="ORF">SAMN04487993_100935</name>
</gene>
<dbReference type="AlphaFoldDB" id="A0A1G8MY01"/>
<name>A0A1G8MY01_9RHOB</name>
<accession>A0A1G8MY01</accession>
<reference evidence="2 3" key="1">
    <citation type="submission" date="2016-10" db="EMBL/GenBank/DDBJ databases">
        <authorList>
            <person name="de Groot N.N."/>
        </authorList>
    </citation>
    <scope>NUCLEOTIDE SEQUENCE [LARGE SCALE GENOMIC DNA]</scope>
    <source>
        <strain evidence="2 3">DSM 26424</strain>
    </source>
</reference>
<sequence>MEIPFRDRTDPALRVIETMLWQPGGGVARRDAHLARARATCARLGFGFEAGAVDAALDGFAAAGPARLRLTLGRDGVPDLTHAPFDPASVPARVVVALSEVRLDPGDPFLRIKTTRRALYDAALRHKPADLAEVLFFNSRDELCEGAYTNVFLERADGRCVTPAAICGLLPGVLRASLLDRFAEAVVTRADLLAARRIWIGNALRGLMAADLRPGALPDPRP</sequence>
<dbReference type="Gene3D" id="3.20.10.10">
    <property type="entry name" value="D-amino Acid Aminotransferase, subunit A, domain 2"/>
    <property type="match status" value="1"/>
</dbReference>
<dbReference type="RefSeq" id="WP_089847106.1">
    <property type="nucleotide sequence ID" value="NZ_FNEJ01000009.1"/>
</dbReference>
<evidence type="ECO:0000313" key="2">
    <source>
        <dbReference type="EMBL" id="SDI72842.1"/>
    </source>
</evidence>
<organism evidence="2 3">
    <name type="scientific">Salipiger marinus</name>
    <dbReference type="NCBI Taxonomy" id="555512"/>
    <lineage>
        <taxon>Bacteria</taxon>
        <taxon>Pseudomonadati</taxon>
        <taxon>Pseudomonadota</taxon>
        <taxon>Alphaproteobacteria</taxon>
        <taxon>Rhodobacterales</taxon>
        <taxon>Roseobacteraceae</taxon>
        <taxon>Salipiger</taxon>
    </lineage>
</organism>
<proteinExistence type="predicted"/>
<keyword evidence="3" id="KW-1185">Reference proteome</keyword>
<dbReference type="Proteomes" id="UP000199093">
    <property type="component" value="Unassembled WGS sequence"/>
</dbReference>
<dbReference type="InterPro" id="IPR043131">
    <property type="entry name" value="BCAT-like_N"/>
</dbReference>
<dbReference type="InterPro" id="IPR001544">
    <property type="entry name" value="Aminotrans_IV"/>
</dbReference>
<evidence type="ECO:0000256" key="1">
    <source>
        <dbReference type="ARBA" id="ARBA00014472"/>
    </source>
</evidence>
<dbReference type="SUPFAM" id="SSF56752">
    <property type="entry name" value="D-aminoacid aminotransferase-like PLP-dependent enzymes"/>
    <property type="match status" value="1"/>
</dbReference>
<keyword evidence="2" id="KW-0456">Lyase</keyword>
<dbReference type="Pfam" id="PF01063">
    <property type="entry name" value="Aminotran_4"/>
    <property type="match status" value="1"/>
</dbReference>
<dbReference type="GO" id="GO:0016829">
    <property type="term" value="F:lyase activity"/>
    <property type="evidence" value="ECO:0007669"/>
    <property type="project" value="UniProtKB-KW"/>
</dbReference>
<protein>
    <recommendedName>
        <fullName evidence="1">Probable branched-chain-amino-acid aminotransferase</fullName>
    </recommendedName>
</protein>
<dbReference type="Gene3D" id="3.30.470.10">
    <property type="match status" value="1"/>
</dbReference>
<dbReference type="STRING" id="555512.SAMN04487993_100935"/>
<dbReference type="OrthoDB" id="9809239at2"/>
<evidence type="ECO:0000313" key="3">
    <source>
        <dbReference type="Proteomes" id="UP000199093"/>
    </source>
</evidence>
<dbReference type="NCBIfam" id="NF005729">
    <property type="entry name" value="PRK07546.1-3"/>
    <property type="match status" value="1"/>
</dbReference>
<dbReference type="InterPro" id="IPR043132">
    <property type="entry name" value="BCAT-like_C"/>
</dbReference>
<dbReference type="InterPro" id="IPR036038">
    <property type="entry name" value="Aminotransferase-like"/>
</dbReference>
<dbReference type="EMBL" id="FNEJ01000009">
    <property type="protein sequence ID" value="SDI72842.1"/>
    <property type="molecule type" value="Genomic_DNA"/>
</dbReference>